<evidence type="ECO:0000313" key="2">
    <source>
        <dbReference type="EMBL" id="RKJ94157.1"/>
    </source>
</evidence>
<reference evidence="2 3" key="1">
    <citation type="submission" date="2018-09" db="EMBL/GenBank/DDBJ databases">
        <title>Genome comparison of Alicycliphilus sp. BQ1, a polyurethanolytic bacterium, with its closest phylogenetic relatives Alicycliphilus denitrificans BC and K601, unable to attack polyurethane.</title>
        <authorList>
            <person name="Loza-Tavera H."/>
            <person name="Lozano L."/>
            <person name="Cevallos M."/>
            <person name="Maya-Lucas O."/>
            <person name="Garcia-Mena J."/>
            <person name="Hernandez J."/>
        </authorList>
    </citation>
    <scope>NUCLEOTIDE SEQUENCE [LARGE SCALE GENOMIC DNA]</scope>
    <source>
        <strain evidence="2 3">BQ1</strain>
    </source>
</reference>
<organism evidence="2 3">
    <name type="scientific">Alicycliphilus denitrificans</name>
    <dbReference type="NCBI Taxonomy" id="179636"/>
    <lineage>
        <taxon>Bacteria</taxon>
        <taxon>Pseudomonadati</taxon>
        <taxon>Pseudomonadota</taxon>
        <taxon>Betaproteobacteria</taxon>
        <taxon>Burkholderiales</taxon>
        <taxon>Comamonadaceae</taxon>
        <taxon>Alicycliphilus</taxon>
    </lineage>
</organism>
<proteinExistence type="predicted"/>
<evidence type="ECO:0000313" key="3">
    <source>
        <dbReference type="Proteomes" id="UP000216225"/>
    </source>
</evidence>
<dbReference type="RefSeq" id="WP_094437332.1">
    <property type="nucleotide sequence ID" value="NZ_AP024172.1"/>
</dbReference>
<dbReference type="Proteomes" id="UP000216225">
    <property type="component" value="Unassembled WGS sequence"/>
</dbReference>
<accession>A0A420K7D6</accession>
<gene>
    <name evidence="2" type="ORF">CE154_020875</name>
</gene>
<feature type="compositionally biased region" description="Basic and acidic residues" evidence="1">
    <location>
        <begin position="70"/>
        <end position="81"/>
    </location>
</feature>
<protein>
    <submittedName>
        <fullName evidence="2">Uncharacterized protein</fullName>
    </submittedName>
</protein>
<sequence length="81" mass="8639">MERSPTSSSCQHALLAHSPVGHVSVCPDCGVVHLSLDCVSVRLEVGAFLALAEMLSQAQKRLHGMPPCESRGHEGRARAVH</sequence>
<dbReference type="AlphaFoldDB" id="A0A420K7D6"/>
<evidence type="ECO:0000256" key="1">
    <source>
        <dbReference type="SAM" id="MobiDB-lite"/>
    </source>
</evidence>
<feature type="region of interest" description="Disordered" evidence="1">
    <location>
        <begin position="62"/>
        <end position="81"/>
    </location>
</feature>
<dbReference type="EMBL" id="NKDB02000006">
    <property type="protein sequence ID" value="RKJ94157.1"/>
    <property type="molecule type" value="Genomic_DNA"/>
</dbReference>
<name>A0A420K7D6_9BURK</name>
<comment type="caution">
    <text evidence="2">The sequence shown here is derived from an EMBL/GenBank/DDBJ whole genome shotgun (WGS) entry which is preliminary data.</text>
</comment>